<gene>
    <name evidence="3" type="ORF">BDK51DRAFT_37819</name>
</gene>
<sequence length="384" mass="42099">MDPDDDPAAPHDAVNLHSSDPEHPRDSDLTLDEWIPDTHPQDRLAILRSLLKGDADHSIQVFVLRHVVSKLKLGALEYMVGVDFFFLFWEREEARAVWILDATRTNVRIQGPMAPMTHIRASPPHPPPQIIAIAVAMLSLNLWSSRAQLCHAFGGDAEWFCYVGSEAPSPDIEPLYRGWSTVHVLALIEGLVVYSAAGTMVFLGAALWWLDRRTRVGSSGVKPNEAAEDGSGGFKPTLGGGCGPLRRLPLKGDTYVRLSRIFLISTALASRFSLLYGLAGVSLIKSEPNPRSLRILRRFPRTFGIALPVWKRRSAAVGVAVVLIAGVCVGILSVWGKFELARVAFPRSLGVPWTFGQVFLLVGLANNVAALFELGQPSKITYLK</sequence>
<feature type="transmembrane region" description="Helical" evidence="2">
    <location>
        <begin position="315"/>
        <end position="335"/>
    </location>
</feature>
<evidence type="ECO:0000256" key="1">
    <source>
        <dbReference type="SAM" id="MobiDB-lite"/>
    </source>
</evidence>
<keyword evidence="2" id="KW-1133">Transmembrane helix</keyword>
<protein>
    <submittedName>
        <fullName evidence="3">Uncharacterized protein</fullName>
    </submittedName>
</protein>
<feature type="transmembrane region" description="Helical" evidence="2">
    <location>
        <begin position="355"/>
        <end position="374"/>
    </location>
</feature>
<evidence type="ECO:0000313" key="4">
    <source>
        <dbReference type="Proteomes" id="UP000269721"/>
    </source>
</evidence>
<keyword evidence="4" id="KW-1185">Reference proteome</keyword>
<keyword evidence="2" id="KW-0812">Transmembrane</keyword>
<feature type="transmembrane region" description="Helical" evidence="2">
    <location>
        <begin position="184"/>
        <end position="210"/>
    </location>
</feature>
<dbReference type="AlphaFoldDB" id="A0A4V1IRP4"/>
<dbReference type="EMBL" id="KZ995393">
    <property type="protein sequence ID" value="RKO90767.1"/>
    <property type="molecule type" value="Genomic_DNA"/>
</dbReference>
<name>A0A4V1IRP4_9FUNG</name>
<evidence type="ECO:0000313" key="3">
    <source>
        <dbReference type="EMBL" id="RKO90767.1"/>
    </source>
</evidence>
<organism evidence="3 4">
    <name type="scientific">Blyttiomyces helicus</name>
    <dbReference type="NCBI Taxonomy" id="388810"/>
    <lineage>
        <taxon>Eukaryota</taxon>
        <taxon>Fungi</taxon>
        <taxon>Fungi incertae sedis</taxon>
        <taxon>Chytridiomycota</taxon>
        <taxon>Chytridiomycota incertae sedis</taxon>
        <taxon>Chytridiomycetes</taxon>
        <taxon>Chytridiomycetes incertae sedis</taxon>
        <taxon>Blyttiomyces</taxon>
    </lineage>
</organism>
<feature type="region of interest" description="Disordered" evidence="1">
    <location>
        <begin position="1"/>
        <end position="29"/>
    </location>
</feature>
<evidence type="ECO:0000256" key="2">
    <source>
        <dbReference type="SAM" id="Phobius"/>
    </source>
</evidence>
<feature type="transmembrane region" description="Helical" evidence="2">
    <location>
        <begin position="261"/>
        <end position="284"/>
    </location>
</feature>
<proteinExistence type="predicted"/>
<dbReference type="Proteomes" id="UP000269721">
    <property type="component" value="Unassembled WGS sequence"/>
</dbReference>
<dbReference type="OrthoDB" id="2157250at2759"/>
<reference evidence="4" key="1">
    <citation type="journal article" date="2018" name="Nat. Microbiol.">
        <title>Leveraging single-cell genomics to expand the fungal tree of life.</title>
        <authorList>
            <person name="Ahrendt S.R."/>
            <person name="Quandt C.A."/>
            <person name="Ciobanu D."/>
            <person name="Clum A."/>
            <person name="Salamov A."/>
            <person name="Andreopoulos B."/>
            <person name="Cheng J.F."/>
            <person name="Woyke T."/>
            <person name="Pelin A."/>
            <person name="Henrissat B."/>
            <person name="Reynolds N.K."/>
            <person name="Benny G.L."/>
            <person name="Smith M.E."/>
            <person name="James T.Y."/>
            <person name="Grigoriev I.V."/>
        </authorList>
    </citation>
    <scope>NUCLEOTIDE SEQUENCE [LARGE SCALE GENOMIC DNA]</scope>
</reference>
<keyword evidence="2" id="KW-0472">Membrane</keyword>
<accession>A0A4V1IRP4</accession>
<feature type="compositionally biased region" description="Basic and acidic residues" evidence="1">
    <location>
        <begin position="19"/>
        <end position="28"/>
    </location>
</feature>